<proteinExistence type="predicted"/>
<gene>
    <name evidence="2" type="ORF">K435DRAFT_919431</name>
</gene>
<name>A0A4S8LG19_DENBC</name>
<feature type="coiled-coil region" evidence="1">
    <location>
        <begin position="167"/>
        <end position="194"/>
    </location>
</feature>
<accession>A0A4S8LG19</accession>
<dbReference type="InterPro" id="IPR027417">
    <property type="entry name" value="P-loop_NTPase"/>
</dbReference>
<reference evidence="2 3" key="1">
    <citation type="journal article" date="2019" name="Nat. Ecol. Evol.">
        <title>Megaphylogeny resolves global patterns of mushroom evolution.</title>
        <authorList>
            <person name="Varga T."/>
            <person name="Krizsan K."/>
            <person name="Foldi C."/>
            <person name="Dima B."/>
            <person name="Sanchez-Garcia M."/>
            <person name="Sanchez-Ramirez S."/>
            <person name="Szollosi G.J."/>
            <person name="Szarkandi J.G."/>
            <person name="Papp V."/>
            <person name="Albert L."/>
            <person name="Andreopoulos W."/>
            <person name="Angelini C."/>
            <person name="Antonin V."/>
            <person name="Barry K.W."/>
            <person name="Bougher N.L."/>
            <person name="Buchanan P."/>
            <person name="Buyck B."/>
            <person name="Bense V."/>
            <person name="Catcheside P."/>
            <person name="Chovatia M."/>
            <person name="Cooper J."/>
            <person name="Damon W."/>
            <person name="Desjardin D."/>
            <person name="Finy P."/>
            <person name="Geml J."/>
            <person name="Haridas S."/>
            <person name="Hughes K."/>
            <person name="Justo A."/>
            <person name="Karasinski D."/>
            <person name="Kautmanova I."/>
            <person name="Kiss B."/>
            <person name="Kocsube S."/>
            <person name="Kotiranta H."/>
            <person name="LaButti K.M."/>
            <person name="Lechner B.E."/>
            <person name="Liimatainen K."/>
            <person name="Lipzen A."/>
            <person name="Lukacs Z."/>
            <person name="Mihaltcheva S."/>
            <person name="Morgado L.N."/>
            <person name="Niskanen T."/>
            <person name="Noordeloos M.E."/>
            <person name="Ohm R.A."/>
            <person name="Ortiz-Santana B."/>
            <person name="Ovrebo C."/>
            <person name="Racz N."/>
            <person name="Riley R."/>
            <person name="Savchenko A."/>
            <person name="Shiryaev A."/>
            <person name="Soop K."/>
            <person name="Spirin V."/>
            <person name="Szebenyi C."/>
            <person name="Tomsovsky M."/>
            <person name="Tulloss R.E."/>
            <person name="Uehling J."/>
            <person name="Grigoriev I.V."/>
            <person name="Vagvolgyi C."/>
            <person name="Papp T."/>
            <person name="Martin F.M."/>
            <person name="Miettinen O."/>
            <person name="Hibbett D.S."/>
            <person name="Nagy L.G."/>
        </authorList>
    </citation>
    <scope>NUCLEOTIDE SEQUENCE [LARGE SCALE GENOMIC DNA]</scope>
    <source>
        <strain evidence="2 3">CBS 962.96</strain>
    </source>
</reference>
<dbReference type="Gene3D" id="3.40.50.300">
    <property type="entry name" value="P-loop containing nucleotide triphosphate hydrolases"/>
    <property type="match status" value="1"/>
</dbReference>
<sequence>MVLAGVIYLHDISQDRFTDTARRNLSKFNHLCGEASLEKVVLVSSKWERFSDFYVPAARERELEDRHWKFMIEKGSQVARFRLRSLEGENLEKTGTQSAWDIIYLIRKRQEEEKRKVFHNFGIQIQQMVDSKKFIPQTEAGKELNYSLKEFIDMQKQLVALEKDTGDLDQEAKIAEMEGTIRRLEEQMRSLKVSLPQRLKQFLKKLF</sequence>
<keyword evidence="1" id="KW-0175">Coiled coil</keyword>
<evidence type="ECO:0008006" key="4">
    <source>
        <dbReference type="Google" id="ProtNLM"/>
    </source>
</evidence>
<dbReference type="AlphaFoldDB" id="A0A4S8LG19"/>
<evidence type="ECO:0000256" key="1">
    <source>
        <dbReference type="SAM" id="Coils"/>
    </source>
</evidence>
<evidence type="ECO:0000313" key="2">
    <source>
        <dbReference type="EMBL" id="THU87673.1"/>
    </source>
</evidence>
<protein>
    <recommendedName>
        <fullName evidence="4">AIG1-type G domain-containing protein</fullName>
    </recommendedName>
</protein>
<dbReference type="Proteomes" id="UP000297245">
    <property type="component" value="Unassembled WGS sequence"/>
</dbReference>
<keyword evidence="3" id="KW-1185">Reference proteome</keyword>
<dbReference type="OrthoDB" id="8954335at2759"/>
<evidence type="ECO:0000313" key="3">
    <source>
        <dbReference type="Proteomes" id="UP000297245"/>
    </source>
</evidence>
<organism evidence="2 3">
    <name type="scientific">Dendrothele bispora (strain CBS 962.96)</name>
    <dbReference type="NCBI Taxonomy" id="1314807"/>
    <lineage>
        <taxon>Eukaryota</taxon>
        <taxon>Fungi</taxon>
        <taxon>Dikarya</taxon>
        <taxon>Basidiomycota</taxon>
        <taxon>Agaricomycotina</taxon>
        <taxon>Agaricomycetes</taxon>
        <taxon>Agaricomycetidae</taxon>
        <taxon>Agaricales</taxon>
        <taxon>Agaricales incertae sedis</taxon>
        <taxon>Dendrothele</taxon>
    </lineage>
</organism>
<dbReference type="EMBL" id="ML179440">
    <property type="protein sequence ID" value="THU87673.1"/>
    <property type="molecule type" value="Genomic_DNA"/>
</dbReference>